<dbReference type="Pfam" id="PF13561">
    <property type="entry name" value="adh_short_C2"/>
    <property type="match status" value="1"/>
</dbReference>
<keyword evidence="2" id="KW-0560">Oxidoreductase</keyword>
<dbReference type="PANTHER" id="PTHR42879">
    <property type="entry name" value="3-OXOACYL-(ACYL-CARRIER-PROTEIN) REDUCTASE"/>
    <property type="match status" value="1"/>
</dbReference>
<protein>
    <submittedName>
        <fullName evidence="2">Oxidoreductase, short chain dehydrogenase/reductase family protein</fullName>
        <ecNumber evidence="2">1.1.1.36</ecNumber>
    </submittedName>
</protein>
<dbReference type="PRINTS" id="PR00081">
    <property type="entry name" value="GDHRDH"/>
</dbReference>
<dbReference type="SUPFAM" id="SSF51735">
    <property type="entry name" value="NAD(P)-binding Rossmann-fold domains"/>
    <property type="match status" value="1"/>
</dbReference>
<dbReference type="EMBL" id="ADMS01000034">
    <property type="protein sequence ID" value="EFF77216.1"/>
    <property type="molecule type" value="Genomic_DNA"/>
</dbReference>
<reference evidence="3" key="1">
    <citation type="submission" date="2010-03" db="EMBL/GenBank/DDBJ databases">
        <title>Complete sequence of Mobiluncus curtisii ATCC 43063.</title>
        <authorList>
            <person name="Muzny D."/>
            <person name="Qin X."/>
            <person name="Deng J."/>
            <person name="Jiang H."/>
            <person name="Liu Y."/>
            <person name="Qu J."/>
            <person name="Song X.-Z."/>
            <person name="Zhang L."/>
            <person name="Thornton R."/>
            <person name="Coyle M."/>
            <person name="Francisco L."/>
            <person name="Jackson L."/>
            <person name="Javaid M."/>
            <person name="Korchina V."/>
            <person name="Kovar C."/>
            <person name="Mata R."/>
            <person name="Mathew T."/>
            <person name="Ngo R."/>
            <person name="Nguyen L."/>
            <person name="Nguyen N."/>
            <person name="Okwuonu G."/>
            <person name="Ongeri F."/>
            <person name="Pham C."/>
            <person name="Simmons D."/>
            <person name="Wilczek-Boney K."/>
            <person name="Hale W."/>
            <person name="Jakkamsetti A."/>
            <person name="Pham P."/>
            <person name="Ruth R."/>
            <person name="San Lucas F."/>
            <person name="Warren J."/>
            <person name="Zhang J."/>
            <person name="Zhao Z."/>
            <person name="Zhou C."/>
            <person name="Zhu D."/>
            <person name="Lee S."/>
            <person name="Bess C."/>
            <person name="Blankenburg K."/>
            <person name="Forbes L."/>
            <person name="Fu Q."/>
            <person name="Gubbala S."/>
            <person name="Hirani K."/>
            <person name="Jayaseelan J.C."/>
            <person name="Lara F."/>
            <person name="Munidasa M."/>
            <person name="Palculict T."/>
            <person name="Patil S."/>
            <person name="Pu L.-L."/>
            <person name="Saada N."/>
            <person name="Tang L."/>
            <person name="Weissenberger G."/>
            <person name="Zhu Y."/>
            <person name="Hemphill L."/>
            <person name="Shang Y."/>
            <person name="Youmans B."/>
            <person name="Ayvaz T."/>
            <person name="Ross M."/>
            <person name="Santibanez J."/>
            <person name="Aqrawi P."/>
            <person name="Gross S."/>
            <person name="Joshi V."/>
            <person name="Fowler G."/>
            <person name="Nazareth L."/>
            <person name="Reid J."/>
            <person name="Worley K."/>
            <person name="Petrosino J."/>
            <person name="Highlander S."/>
            <person name="Gibbs R."/>
            <person name="Gibbs R."/>
        </authorList>
    </citation>
    <scope>NUCLEOTIDE SEQUENCE [LARGE SCALE GENOMIC DNA]</scope>
    <source>
        <strain evidence="3">ATCC 43553</strain>
    </source>
</reference>
<evidence type="ECO:0000313" key="2">
    <source>
        <dbReference type="EMBL" id="EFF77216.1"/>
    </source>
</evidence>
<dbReference type="AlphaFoldDB" id="D4X7L2"/>
<proteinExistence type="inferred from homology"/>
<comment type="similarity">
    <text evidence="1">Belongs to the short-chain dehydrogenases/reductases (SDR) family.</text>
</comment>
<evidence type="ECO:0000256" key="1">
    <source>
        <dbReference type="ARBA" id="ARBA00006484"/>
    </source>
</evidence>
<evidence type="ECO:0000313" key="3">
    <source>
        <dbReference type="Proteomes" id="UP000004510"/>
    </source>
</evidence>
<dbReference type="GO" id="GO:0018454">
    <property type="term" value="F:acetoacetyl-CoA reductase activity"/>
    <property type="evidence" value="ECO:0007669"/>
    <property type="project" value="UniProtKB-EC"/>
</dbReference>
<gene>
    <name evidence="2" type="primary">phbB</name>
    <name evidence="2" type="ORF">HMPREF0004_1459</name>
</gene>
<dbReference type="Proteomes" id="UP000004510">
    <property type="component" value="Unassembled WGS sequence"/>
</dbReference>
<dbReference type="InterPro" id="IPR002347">
    <property type="entry name" value="SDR_fam"/>
</dbReference>
<dbReference type="PATRIC" id="fig|742159.3.peg.2375"/>
<sequence>MTARLSAHCQGPFGAPLFLIPRVAAGPILIRFDAALPRGLQHINGESSMDLGISGKTALVFGGSRGMGRACALQLAREGVAVTIAARNPQTLEQAAAEISKETGIGVGWVSADLTQAQGRDAALAACPHPDILINNADGPLPGDFRDWSRDDWIAALDAMMLGPIDMIRRVVDGMVERRFGRIVNIVSRSVKAPHAEVGLSNGARSGLIGFVGGLARQTVRHNVTINNLLPGAFATDAQVRHIQGMLDEAGGGKTFEQLWDERARANPAGRYGQPEEVGALCAYLCSAQAGYMTAQSVLIDGGGYPGTY</sequence>
<organism evidence="2 3">
    <name type="scientific">Achromobacter piechaudii ATCC 43553</name>
    <dbReference type="NCBI Taxonomy" id="742159"/>
    <lineage>
        <taxon>Bacteria</taxon>
        <taxon>Pseudomonadati</taxon>
        <taxon>Pseudomonadota</taxon>
        <taxon>Betaproteobacteria</taxon>
        <taxon>Burkholderiales</taxon>
        <taxon>Alcaligenaceae</taxon>
        <taxon>Achromobacter</taxon>
    </lineage>
</organism>
<dbReference type="PANTHER" id="PTHR42879:SF6">
    <property type="entry name" value="NADPH-DEPENDENT REDUCTASE BACG"/>
    <property type="match status" value="1"/>
</dbReference>
<dbReference type="eggNOG" id="COG1028">
    <property type="taxonomic scope" value="Bacteria"/>
</dbReference>
<comment type="caution">
    <text evidence="2">The sequence shown here is derived from an EMBL/GenBank/DDBJ whole genome shotgun (WGS) entry which is preliminary data.</text>
</comment>
<dbReference type="EC" id="1.1.1.36" evidence="2"/>
<name>D4X7L2_9BURK</name>
<dbReference type="HOGENOM" id="CLU_010194_1_2_4"/>
<dbReference type="Gene3D" id="3.40.50.720">
    <property type="entry name" value="NAD(P)-binding Rossmann-like Domain"/>
    <property type="match status" value="1"/>
</dbReference>
<accession>D4X7L2</accession>
<dbReference type="InterPro" id="IPR036291">
    <property type="entry name" value="NAD(P)-bd_dom_sf"/>
</dbReference>
<dbReference type="InterPro" id="IPR050259">
    <property type="entry name" value="SDR"/>
</dbReference>